<proteinExistence type="predicted"/>
<organism evidence="2 3">
    <name type="scientific">Thraustotheca clavata</name>
    <dbReference type="NCBI Taxonomy" id="74557"/>
    <lineage>
        <taxon>Eukaryota</taxon>
        <taxon>Sar</taxon>
        <taxon>Stramenopiles</taxon>
        <taxon>Oomycota</taxon>
        <taxon>Saprolegniomycetes</taxon>
        <taxon>Saprolegniales</taxon>
        <taxon>Achlyaceae</taxon>
        <taxon>Thraustotheca</taxon>
    </lineage>
</organism>
<evidence type="ECO:0000313" key="3">
    <source>
        <dbReference type="Proteomes" id="UP000243217"/>
    </source>
</evidence>
<keyword evidence="1" id="KW-0732">Signal</keyword>
<feature type="chain" id="PRO_5012054245" evidence="1">
    <location>
        <begin position="16"/>
        <end position="198"/>
    </location>
</feature>
<dbReference type="EMBL" id="JNBS01000251">
    <property type="protein sequence ID" value="OQS07326.1"/>
    <property type="molecule type" value="Genomic_DNA"/>
</dbReference>
<sequence length="198" mass="22286">MLLSLFVRLSSSVGAGLIDAYGRDKIDNIEKSASLPANELAPQDEFVQNEKKKLEDAIAPQEELRPPQDEAETKIEQVAAAAATTTLQQENEITLLSADELIECRWVVDNLIELLFTASTFGMENREASSLVLQLEDMERNMVMDNVNEAHTWLVFFDEIVATLLTFTKEFKSAQMWYLLVECDTAVQQLHTSLDEPC</sequence>
<dbReference type="AlphaFoldDB" id="A0A1W0AAK8"/>
<keyword evidence="3" id="KW-1185">Reference proteome</keyword>
<protein>
    <submittedName>
        <fullName evidence="2">Uncharacterized protein</fullName>
    </submittedName>
</protein>
<reference evidence="2 3" key="1">
    <citation type="journal article" date="2014" name="Genome Biol. Evol.">
        <title>The secreted proteins of Achlya hypogyna and Thraustotheca clavata identify the ancestral oomycete secretome and reveal gene acquisitions by horizontal gene transfer.</title>
        <authorList>
            <person name="Misner I."/>
            <person name="Blouin N."/>
            <person name="Leonard G."/>
            <person name="Richards T.A."/>
            <person name="Lane C.E."/>
        </authorList>
    </citation>
    <scope>NUCLEOTIDE SEQUENCE [LARGE SCALE GENOMIC DNA]</scope>
    <source>
        <strain evidence="2 3">ATCC 34112</strain>
    </source>
</reference>
<dbReference type="OrthoDB" id="10347924at2759"/>
<evidence type="ECO:0000313" key="2">
    <source>
        <dbReference type="EMBL" id="OQS07326.1"/>
    </source>
</evidence>
<evidence type="ECO:0000256" key="1">
    <source>
        <dbReference type="SAM" id="SignalP"/>
    </source>
</evidence>
<accession>A0A1W0AAK8</accession>
<feature type="signal peptide" evidence="1">
    <location>
        <begin position="1"/>
        <end position="15"/>
    </location>
</feature>
<name>A0A1W0AAK8_9STRA</name>
<dbReference type="Proteomes" id="UP000243217">
    <property type="component" value="Unassembled WGS sequence"/>
</dbReference>
<gene>
    <name evidence="2" type="ORF">THRCLA_20176</name>
</gene>
<comment type="caution">
    <text evidence="2">The sequence shown here is derived from an EMBL/GenBank/DDBJ whole genome shotgun (WGS) entry which is preliminary data.</text>
</comment>